<dbReference type="RefSeq" id="WP_106198993.1">
    <property type="nucleotide sequence ID" value="NZ_JAXEIU010000044.1"/>
</dbReference>
<evidence type="ECO:0000256" key="1">
    <source>
        <dbReference type="SAM" id="SignalP"/>
    </source>
</evidence>
<evidence type="ECO:0008006" key="4">
    <source>
        <dbReference type="Google" id="ProtNLM"/>
    </source>
</evidence>
<protein>
    <recommendedName>
        <fullName evidence="4">DUF5683 domain-containing protein</fullName>
    </recommendedName>
</protein>
<keyword evidence="3" id="KW-1185">Reference proteome</keyword>
<feature type="chain" id="PRO_5046090730" description="DUF5683 domain-containing protein" evidence="1">
    <location>
        <begin position="20"/>
        <end position="503"/>
    </location>
</feature>
<dbReference type="EMBL" id="QGHD01000016">
    <property type="protein sequence ID" value="PWK96653.1"/>
    <property type="molecule type" value="Genomic_DNA"/>
</dbReference>
<sequence>MRFIVVAFCFLILSSSAFAQVRDLFAEFNEEAKTADSVAVSSSAEISSSAVAVSSAEQSSSSAVVSSSSVAVSFSSVALSSSISSSAVSSSSISSSAMSSAMSSSSAISSSSLSLSSSAEISSSSFFSSSSLVADSSQTVALDSTAADSLSQAAADSAAAQAKADSLLVDSLAPMLADSLADTLKTDSTALSSSSVSSSSSVIAMSSSSISRKDILGPTKVSKVYSIDEMKGKYKSPRKALFMSLVVPGAGQIYVGGSTFNYVRGAAYLAIEGALWGSWYYFSVHKYDRQVKRYKKFAKNHYSAHTYETKMHDLRNGLDDSDEEEEFVKRYLSNRESYCKSIYGDAATNGCYTGDATTEMVNDKNHVNKVKGDFSLYNSGSFYSTIAGSAYVLGWDDVENETAISALDLGKNDAEVVPLGESENWKTYRSMRSKANDYADMQAWFFGGLILNHIVSALDAAWSAHAHNKVLYEEELSWYDHLHFEGGFVPMNSRSTVNVYFNF</sequence>
<keyword evidence="1" id="KW-0732">Signal</keyword>
<accession>A0ABX5LMY8</accession>
<evidence type="ECO:0000313" key="2">
    <source>
        <dbReference type="EMBL" id="PWK96653.1"/>
    </source>
</evidence>
<evidence type="ECO:0000313" key="3">
    <source>
        <dbReference type="Proteomes" id="UP000245523"/>
    </source>
</evidence>
<feature type="signal peptide" evidence="1">
    <location>
        <begin position="1"/>
        <end position="19"/>
    </location>
</feature>
<gene>
    <name evidence="2" type="ORF">B0H50_11637</name>
</gene>
<comment type="caution">
    <text evidence="2">The sequence shown here is derived from an EMBL/GenBank/DDBJ whole genome shotgun (WGS) entry which is preliminary data.</text>
</comment>
<dbReference type="Proteomes" id="UP000245523">
    <property type="component" value="Unassembled WGS sequence"/>
</dbReference>
<reference evidence="2 3" key="1">
    <citation type="submission" date="2018-05" db="EMBL/GenBank/DDBJ databases">
        <title>Animal gut microbial communities from fecal samples from Wisconsin, USA.</title>
        <authorList>
            <person name="Neumann A."/>
        </authorList>
    </citation>
    <scope>NUCLEOTIDE SEQUENCE [LARGE SCALE GENOMIC DNA]</scope>
    <source>
        <strain evidence="2 3">UWS4</strain>
    </source>
</reference>
<proteinExistence type="predicted"/>
<organism evidence="2 3">
    <name type="scientific">Hallerella porci</name>
    <dbReference type="NCBI Taxonomy" id="1945871"/>
    <lineage>
        <taxon>Bacteria</taxon>
        <taxon>Pseudomonadati</taxon>
        <taxon>Fibrobacterota</taxon>
        <taxon>Fibrobacteria</taxon>
        <taxon>Fibrobacterales</taxon>
        <taxon>Fibrobacteraceae</taxon>
        <taxon>Hallerella</taxon>
    </lineage>
</organism>
<name>A0ABX5LMY8_9BACT</name>